<dbReference type="EMBL" id="GL385395">
    <property type="protein sequence ID" value="EJT80444.1"/>
    <property type="molecule type" value="Genomic_DNA"/>
</dbReference>
<keyword evidence="5" id="KW-1185">Reference proteome</keyword>
<dbReference type="EnsemblFungi" id="EJT80444">
    <property type="protein sequence ID" value="EJT80444"/>
    <property type="gene ID" value="GGTG_00443"/>
</dbReference>
<reference evidence="5" key="1">
    <citation type="submission" date="2010-07" db="EMBL/GenBank/DDBJ databases">
        <title>The genome sequence of Gaeumannomyces graminis var. tritici strain R3-111a-1.</title>
        <authorList>
            <consortium name="The Broad Institute Genome Sequencing Platform"/>
            <person name="Ma L.-J."/>
            <person name="Dead R."/>
            <person name="Young S."/>
            <person name="Zeng Q."/>
            <person name="Koehrsen M."/>
            <person name="Alvarado L."/>
            <person name="Berlin A."/>
            <person name="Chapman S.B."/>
            <person name="Chen Z."/>
            <person name="Freedman E."/>
            <person name="Gellesch M."/>
            <person name="Goldberg J."/>
            <person name="Griggs A."/>
            <person name="Gujja S."/>
            <person name="Heilman E.R."/>
            <person name="Heiman D."/>
            <person name="Hepburn T."/>
            <person name="Howarth C."/>
            <person name="Jen D."/>
            <person name="Larson L."/>
            <person name="Mehta T."/>
            <person name="Neiman D."/>
            <person name="Pearson M."/>
            <person name="Roberts A."/>
            <person name="Saif S."/>
            <person name="Shea T."/>
            <person name="Shenoy N."/>
            <person name="Sisk P."/>
            <person name="Stolte C."/>
            <person name="Sykes S."/>
            <person name="Walk T."/>
            <person name="White J."/>
            <person name="Yandava C."/>
            <person name="Haas B."/>
            <person name="Nusbaum C."/>
            <person name="Birren B."/>
        </authorList>
    </citation>
    <scope>NUCLEOTIDE SEQUENCE [LARGE SCALE GENOMIC DNA]</scope>
    <source>
        <strain evidence="5">R3-111a-1</strain>
    </source>
</reference>
<dbReference type="HOGENOM" id="CLU_2236741_0_0_1"/>
<dbReference type="GeneID" id="20340901"/>
<reference evidence="4" key="4">
    <citation type="journal article" date="2015" name="G3 (Bethesda)">
        <title>Genome sequences of three phytopathogenic species of the Magnaporthaceae family of fungi.</title>
        <authorList>
            <person name="Okagaki L.H."/>
            <person name="Nunes C.C."/>
            <person name="Sailsbery J."/>
            <person name="Clay B."/>
            <person name="Brown D."/>
            <person name="John T."/>
            <person name="Oh Y."/>
            <person name="Young N."/>
            <person name="Fitzgerald M."/>
            <person name="Haas B.J."/>
            <person name="Zeng Q."/>
            <person name="Young S."/>
            <person name="Adiconis X."/>
            <person name="Fan L."/>
            <person name="Levin J.Z."/>
            <person name="Mitchell T.K."/>
            <person name="Okubara P.A."/>
            <person name="Farman M.L."/>
            <person name="Kohn L.M."/>
            <person name="Birren B."/>
            <person name="Ma L.-J."/>
            <person name="Dean R.A."/>
        </authorList>
    </citation>
    <scope>NUCLEOTIDE SEQUENCE</scope>
    <source>
        <strain evidence="4">R3-111a-1</strain>
    </source>
</reference>
<accession>J3NGQ4</accession>
<feature type="compositionally biased region" description="Basic and acidic residues" evidence="1">
    <location>
        <begin position="68"/>
        <end position="78"/>
    </location>
</feature>
<proteinExistence type="predicted"/>
<evidence type="ECO:0000256" key="2">
    <source>
        <dbReference type="SAM" id="SignalP"/>
    </source>
</evidence>
<evidence type="ECO:0000313" key="5">
    <source>
        <dbReference type="Proteomes" id="UP000006039"/>
    </source>
</evidence>
<name>J3NGQ4_GAET3</name>
<organism evidence="3">
    <name type="scientific">Gaeumannomyces tritici (strain R3-111a-1)</name>
    <name type="common">Wheat and barley take-all root rot fungus</name>
    <name type="synonym">Gaeumannomyces graminis var. tritici</name>
    <dbReference type="NCBI Taxonomy" id="644352"/>
    <lineage>
        <taxon>Eukaryota</taxon>
        <taxon>Fungi</taxon>
        <taxon>Dikarya</taxon>
        <taxon>Ascomycota</taxon>
        <taxon>Pezizomycotina</taxon>
        <taxon>Sordariomycetes</taxon>
        <taxon>Sordariomycetidae</taxon>
        <taxon>Magnaporthales</taxon>
        <taxon>Magnaporthaceae</taxon>
        <taxon>Gaeumannomyces</taxon>
    </lineage>
</organism>
<feature type="chain" id="PRO_5015094090" evidence="2">
    <location>
        <begin position="23"/>
        <end position="105"/>
    </location>
</feature>
<gene>
    <name evidence="4" type="primary">20340901</name>
    <name evidence="3" type="ORF">GGTG_00443</name>
</gene>
<reference evidence="3" key="2">
    <citation type="submission" date="2010-07" db="EMBL/GenBank/DDBJ databases">
        <authorList>
            <consortium name="The Broad Institute Genome Sequencing Platform"/>
            <consortium name="Broad Institute Genome Sequencing Center for Infectious Disease"/>
            <person name="Ma L.-J."/>
            <person name="Dead R."/>
            <person name="Young S."/>
            <person name="Zeng Q."/>
            <person name="Koehrsen M."/>
            <person name="Alvarado L."/>
            <person name="Berlin A."/>
            <person name="Chapman S.B."/>
            <person name="Chen Z."/>
            <person name="Freedman E."/>
            <person name="Gellesch M."/>
            <person name="Goldberg J."/>
            <person name="Griggs A."/>
            <person name="Gujja S."/>
            <person name="Heilman E.R."/>
            <person name="Heiman D."/>
            <person name="Hepburn T."/>
            <person name="Howarth C."/>
            <person name="Jen D."/>
            <person name="Larson L."/>
            <person name="Mehta T."/>
            <person name="Neiman D."/>
            <person name="Pearson M."/>
            <person name="Roberts A."/>
            <person name="Saif S."/>
            <person name="Shea T."/>
            <person name="Shenoy N."/>
            <person name="Sisk P."/>
            <person name="Stolte C."/>
            <person name="Sykes S."/>
            <person name="Walk T."/>
            <person name="White J."/>
            <person name="Yandava C."/>
            <person name="Haas B."/>
            <person name="Nusbaum C."/>
            <person name="Birren B."/>
        </authorList>
    </citation>
    <scope>NUCLEOTIDE SEQUENCE</scope>
    <source>
        <strain evidence="3">R3-111a-1</strain>
    </source>
</reference>
<dbReference type="VEuPathDB" id="FungiDB:GGTG_00443"/>
<reference evidence="4" key="5">
    <citation type="submission" date="2018-04" db="UniProtKB">
        <authorList>
            <consortium name="EnsemblFungi"/>
        </authorList>
    </citation>
    <scope>IDENTIFICATION</scope>
    <source>
        <strain evidence="4">R3-111a-1</strain>
    </source>
</reference>
<evidence type="ECO:0000256" key="1">
    <source>
        <dbReference type="SAM" id="MobiDB-lite"/>
    </source>
</evidence>
<evidence type="ECO:0000313" key="4">
    <source>
        <dbReference type="EnsemblFungi" id="EJT80444"/>
    </source>
</evidence>
<dbReference type="AlphaFoldDB" id="J3NGQ4"/>
<evidence type="ECO:0000313" key="3">
    <source>
        <dbReference type="EMBL" id="EJT80444.1"/>
    </source>
</evidence>
<protein>
    <submittedName>
        <fullName evidence="3 4">Uncharacterized protein</fullName>
    </submittedName>
</protein>
<dbReference type="RefSeq" id="XP_009216453.1">
    <property type="nucleotide sequence ID" value="XM_009218189.1"/>
</dbReference>
<reference evidence="3" key="3">
    <citation type="submission" date="2010-09" db="EMBL/GenBank/DDBJ databases">
        <title>Annotation of Gaeumannomyces graminis var. tritici R3-111a-1.</title>
        <authorList>
            <consortium name="The Broad Institute Genome Sequencing Platform"/>
            <person name="Ma L.-J."/>
            <person name="Dead R."/>
            <person name="Young S.K."/>
            <person name="Zeng Q."/>
            <person name="Gargeya S."/>
            <person name="Fitzgerald M."/>
            <person name="Haas B."/>
            <person name="Abouelleil A."/>
            <person name="Alvarado L."/>
            <person name="Arachchi H.M."/>
            <person name="Berlin A."/>
            <person name="Brown A."/>
            <person name="Chapman S.B."/>
            <person name="Chen Z."/>
            <person name="Dunbar C."/>
            <person name="Freedman E."/>
            <person name="Gearin G."/>
            <person name="Gellesch M."/>
            <person name="Goldberg J."/>
            <person name="Griggs A."/>
            <person name="Gujja S."/>
            <person name="Heiman D."/>
            <person name="Howarth C."/>
            <person name="Larson L."/>
            <person name="Lui A."/>
            <person name="MacDonald P.J.P."/>
            <person name="Mehta T."/>
            <person name="Montmayeur A."/>
            <person name="Murphy C."/>
            <person name="Neiman D."/>
            <person name="Pearson M."/>
            <person name="Priest M."/>
            <person name="Roberts A."/>
            <person name="Saif S."/>
            <person name="Shea T."/>
            <person name="Shenoy N."/>
            <person name="Sisk P."/>
            <person name="Stolte C."/>
            <person name="Sykes S."/>
            <person name="Yandava C."/>
            <person name="Wortman J."/>
            <person name="Nusbaum C."/>
            <person name="Birren B."/>
        </authorList>
    </citation>
    <scope>NUCLEOTIDE SEQUENCE</scope>
    <source>
        <strain evidence="3">R3-111a-1</strain>
    </source>
</reference>
<feature type="signal peptide" evidence="2">
    <location>
        <begin position="1"/>
        <end position="22"/>
    </location>
</feature>
<keyword evidence="2" id="KW-0732">Signal</keyword>
<sequence length="105" mass="10638">MLSPTRILLVVLGALFAGGATAAPLHAAHHKEGVAAGGLGNAPPSLEAHERSEKRWLVPAWLGAKPFGEKAEQVRDGNDDASAASSPTSRISAILPSSPGRASGP</sequence>
<feature type="region of interest" description="Disordered" evidence="1">
    <location>
        <begin position="68"/>
        <end position="105"/>
    </location>
</feature>
<dbReference type="Proteomes" id="UP000006039">
    <property type="component" value="Unassembled WGS sequence"/>
</dbReference>